<organism evidence="3 4">
    <name type="scientific">Malus baccata</name>
    <name type="common">Siberian crab apple</name>
    <name type="synonym">Pyrus baccata</name>
    <dbReference type="NCBI Taxonomy" id="106549"/>
    <lineage>
        <taxon>Eukaryota</taxon>
        <taxon>Viridiplantae</taxon>
        <taxon>Streptophyta</taxon>
        <taxon>Embryophyta</taxon>
        <taxon>Tracheophyta</taxon>
        <taxon>Spermatophyta</taxon>
        <taxon>Magnoliopsida</taxon>
        <taxon>eudicotyledons</taxon>
        <taxon>Gunneridae</taxon>
        <taxon>Pentapetalae</taxon>
        <taxon>rosids</taxon>
        <taxon>fabids</taxon>
        <taxon>Rosales</taxon>
        <taxon>Rosaceae</taxon>
        <taxon>Amygdaloideae</taxon>
        <taxon>Maleae</taxon>
        <taxon>Malus</taxon>
    </lineage>
</organism>
<evidence type="ECO:0000256" key="2">
    <source>
        <dbReference type="SAM" id="MobiDB-lite"/>
    </source>
</evidence>
<dbReference type="PROSITE" id="PS00315">
    <property type="entry name" value="DEHYDRIN_1"/>
    <property type="match status" value="1"/>
</dbReference>
<dbReference type="Proteomes" id="UP000315295">
    <property type="component" value="Unassembled WGS sequence"/>
</dbReference>
<dbReference type="GO" id="GO:0016020">
    <property type="term" value="C:membrane"/>
    <property type="evidence" value="ECO:0007669"/>
    <property type="project" value="TreeGrafter"/>
</dbReference>
<protein>
    <recommendedName>
        <fullName evidence="5">Dehydrin</fullName>
    </recommendedName>
</protein>
<feature type="compositionally biased region" description="Basic and acidic residues" evidence="2">
    <location>
        <begin position="28"/>
        <end position="59"/>
    </location>
</feature>
<name>A0A540MC60_MALBA</name>
<dbReference type="PANTHER" id="PTHR33346">
    <property type="entry name" value="DEHYDRIN XERO 2-RELATED"/>
    <property type="match status" value="1"/>
</dbReference>
<evidence type="ECO:0008006" key="5">
    <source>
        <dbReference type="Google" id="ProtNLM"/>
    </source>
</evidence>
<dbReference type="GO" id="GO:0005829">
    <property type="term" value="C:cytosol"/>
    <property type="evidence" value="ECO:0007669"/>
    <property type="project" value="TreeGrafter"/>
</dbReference>
<dbReference type="InterPro" id="IPR030513">
    <property type="entry name" value="Dehydrin_CS"/>
</dbReference>
<dbReference type="InterPro" id="IPR000167">
    <property type="entry name" value="Dehydrin"/>
</dbReference>
<keyword evidence="4" id="KW-1185">Reference proteome</keyword>
<feature type="compositionally biased region" description="Basic and acidic residues" evidence="2">
    <location>
        <begin position="1"/>
        <end position="17"/>
    </location>
</feature>
<evidence type="ECO:0000313" key="3">
    <source>
        <dbReference type="EMBL" id="TQD96288.1"/>
    </source>
</evidence>
<feature type="compositionally biased region" description="Basic and acidic residues" evidence="2">
    <location>
        <begin position="80"/>
        <end position="93"/>
    </location>
</feature>
<gene>
    <name evidence="3" type="ORF">C1H46_018054</name>
</gene>
<reference evidence="3 4" key="1">
    <citation type="journal article" date="2019" name="G3 (Bethesda)">
        <title>Sequencing of a Wild Apple (Malus baccata) Genome Unravels the Differences Between Cultivated and Wild Apple Species Regarding Disease Resistance and Cold Tolerance.</title>
        <authorList>
            <person name="Chen X."/>
        </authorList>
    </citation>
    <scope>NUCLEOTIDE SEQUENCE [LARGE SCALE GENOMIC DNA]</scope>
    <source>
        <strain evidence="4">cv. Shandingzi</strain>
        <tissue evidence="3">Leaves</tissue>
    </source>
</reference>
<dbReference type="GO" id="GO:0009414">
    <property type="term" value="P:response to water deprivation"/>
    <property type="evidence" value="ECO:0007669"/>
    <property type="project" value="UniProtKB-ARBA"/>
</dbReference>
<feature type="region of interest" description="Disordered" evidence="2">
    <location>
        <begin position="1"/>
        <end position="96"/>
    </location>
</feature>
<evidence type="ECO:0000256" key="1">
    <source>
        <dbReference type="ARBA" id="ARBA00008403"/>
    </source>
</evidence>
<sequence>MEDQYPKESQTHAKGAEEEAQGCGMFDFLKKKDNQKPHQEQEQHKHTTLAEKLHHHDGDSSSSSSDEEGGEKKKKGLMGKIKDKISSNKEGGDACHASVPAKIYGHADEKGFVEKTKDKLPGQHKEAEHVAEEKGFVEKIKEKLPGENKKAEHHAPAEYHAPDGHSHDSEAKKGILEKIKDKFPGSHKTEEEKHKEN</sequence>
<comment type="similarity">
    <text evidence="1">Belongs to the plant dehydrin family.</text>
</comment>
<evidence type="ECO:0000313" key="4">
    <source>
        <dbReference type="Proteomes" id="UP000315295"/>
    </source>
</evidence>
<dbReference type="Pfam" id="PF00257">
    <property type="entry name" value="Dehydrin"/>
    <property type="match status" value="2"/>
</dbReference>
<dbReference type="GO" id="GO:0009631">
    <property type="term" value="P:cold acclimation"/>
    <property type="evidence" value="ECO:0007669"/>
    <property type="project" value="TreeGrafter"/>
</dbReference>
<dbReference type="AlphaFoldDB" id="A0A540MC60"/>
<dbReference type="GO" id="GO:0009737">
    <property type="term" value="P:response to abscisic acid"/>
    <property type="evidence" value="ECO:0007669"/>
    <property type="project" value="TreeGrafter"/>
</dbReference>
<feature type="region of interest" description="Disordered" evidence="2">
    <location>
        <begin position="144"/>
        <end position="197"/>
    </location>
</feature>
<comment type="caution">
    <text evidence="3">The sequence shown here is derived from an EMBL/GenBank/DDBJ whole genome shotgun (WGS) entry which is preliminary data.</text>
</comment>
<dbReference type="PANTHER" id="PTHR33346:SF2">
    <property type="entry name" value="DEHYDRIN ERD14"/>
    <property type="match status" value="1"/>
</dbReference>
<accession>A0A540MC60</accession>
<proteinExistence type="inferred from homology"/>
<dbReference type="STRING" id="106549.A0A540MC60"/>
<dbReference type="EMBL" id="VIEB01000294">
    <property type="protein sequence ID" value="TQD96288.1"/>
    <property type="molecule type" value="Genomic_DNA"/>
</dbReference>